<keyword evidence="1 3" id="KW-0175">Coiled coil</keyword>
<dbReference type="PROSITE" id="PS51774">
    <property type="entry name" value="NAB"/>
    <property type="match status" value="1"/>
</dbReference>
<dbReference type="Proteomes" id="UP001652660">
    <property type="component" value="Chromosome 2e"/>
</dbReference>
<keyword evidence="6" id="KW-1185">Reference proteome</keyword>
<evidence type="ECO:0000256" key="1">
    <source>
        <dbReference type="ARBA" id="ARBA00023054"/>
    </source>
</evidence>
<accession>A0ABM4WRG4</accession>
<organism evidence="6 8">
    <name type="scientific">Coffea arabica</name>
    <name type="common">Arabian coffee</name>
    <dbReference type="NCBI Taxonomy" id="13443"/>
    <lineage>
        <taxon>Eukaryota</taxon>
        <taxon>Viridiplantae</taxon>
        <taxon>Streptophyta</taxon>
        <taxon>Embryophyta</taxon>
        <taxon>Tracheophyta</taxon>
        <taxon>Spermatophyta</taxon>
        <taxon>Magnoliopsida</taxon>
        <taxon>eudicotyledons</taxon>
        <taxon>Gunneridae</taxon>
        <taxon>Pentapetalae</taxon>
        <taxon>asterids</taxon>
        <taxon>lamiids</taxon>
        <taxon>Gentianales</taxon>
        <taxon>Rubiaceae</taxon>
        <taxon>Ixoroideae</taxon>
        <taxon>Gardenieae complex</taxon>
        <taxon>Bertiereae - Coffeeae clade</taxon>
        <taxon>Coffeeae</taxon>
        <taxon>Coffea</taxon>
    </lineage>
</organism>
<feature type="domain" description="NAB" evidence="5">
    <location>
        <begin position="34"/>
        <end position="121"/>
    </location>
</feature>
<dbReference type="SUPFAM" id="SSF57997">
    <property type="entry name" value="Tropomyosin"/>
    <property type="match status" value="1"/>
</dbReference>
<name>A0ABM4WRG4_COFAR</name>
<evidence type="ECO:0000256" key="3">
    <source>
        <dbReference type="SAM" id="Coils"/>
    </source>
</evidence>
<dbReference type="InterPro" id="IPR011684">
    <property type="entry name" value="NAB"/>
</dbReference>
<dbReference type="Pfam" id="PF07765">
    <property type="entry name" value="KIP1"/>
    <property type="match status" value="1"/>
</dbReference>
<dbReference type="RefSeq" id="XP_071934378.1">
    <property type="nucleotide sequence ID" value="XM_072078277.1"/>
</dbReference>
<dbReference type="PANTHER" id="PTHR32258:SF28">
    <property type="entry name" value="PROTEIN NETWORKED 3A-RELATED"/>
    <property type="match status" value="1"/>
</dbReference>
<evidence type="ECO:0000313" key="8">
    <source>
        <dbReference type="RefSeq" id="XP_071934378.1"/>
    </source>
</evidence>
<reference evidence="7 8" key="1">
    <citation type="submission" date="2025-05" db="UniProtKB">
        <authorList>
            <consortium name="RefSeq"/>
        </authorList>
    </citation>
    <scope>IDENTIFICATION</scope>
    <source>
        <tissue evidence="7 8">Leaves</tissue>
    </source>
</reference>
<feature type="compositionally biased region" description="Low complexity" evidence="4">
    <location>
        <begin position="156"/>
        <end position="187"/>
    </location>
</feature>
<evidence type="ECO:0000313" key="7">
    <source>
        <dbReference type="RefSeq" id="XP_071934377.1"/>
    </source>
</evidence>
<feature type="coiled-coil region" evidence="3">
    <location>
        <begin position="386"/>
        <end position="413"/>
    </location>
</feature>
<evidence type="ECO:0000256" key="2">
    <source>
        <dbReference type="ARBA" id="ARBA00038006"/>
    </source>
</evidence>
<dbReference type="InterPro" id="IPR051861">
    <property type="entry name" value="NET_actin-binding_domain"/>
</dbReference>
<dbReference type="Gene3D" id="1.20.5.170">
    <property type="match status" value="1"/>
</dbReference>
<feature type="region of interest" description="Disordered" evidence="4">
    <location>
        <begin position="151"/>
        <end position="195"/>
    </location>
</feature>
<feature type="coiled-coil region" evidence="3">
    <location>
        <begin position="235"/>
        <end position="311"/>
    </location>
</feature>
<dbReference type="RefSeq" id="XP_071934377.1">
    <property type="nucleotide sequence ID" value="XM_072078276.1"/>
</dbReference>
<comment type="similarity">
    <text evidence="2">Belongs to the NET family.</text>
</comment>
<protein>
    <submittedName>
        <fullName evidence="7 8">Protein NETWORKED 4A-like isoform X1</fullName>
    </submittedName>
</protein>
<evidence type="ECO:0000256" key="4">
    <source>
        <dbReference type="SAM" id="MobiDB-lite"/>
    </source>
</evidence>
<proteinExistence type="inferred from homology"/>
<evidence type="ECO:0000259" key="5">
    <source>
        <dbReference type="PROSITE" id="PS51774"/>
    </source>
</evidence>
<sequence length="576" mass="65485">MDKVESKSSDLVWCNGEIRPFHPNCLAKNVEGKIVVLLLCCHKRSYRIDLLFECIIEKEYHAGVDQKIKQMAEIIEQVGDLPADKPENKYQNRLQLIALLEEISQGHQLLAQQYDHLLENRVASLAHQDSSMLTPDHRLGKQKTEQQPVAFTYPLGSGSSSSNASGKEGSQFSSLSSDSDSESSNASPKTCFSLNLRNSGQMQKGEYVVKESGNSEYGLINARDTDEYNMLLSTISRYEEELRASNGKLLSSEDEIMRLNSELENALVTTDKWKAQLETTKNEVKMMEVDLDVEKRKASELEMQVAMLESKVFDSSSQIETLMEELQLTGKKLGISEAELSELKRAQYDRDNEIRKLTASLQDALRNAEMEKAWFQSHNSSLLENLTLLEARLAEREMQIKTLENEIRKCEGLYEAQGIRWQGDIEGFKTQLNEKLELVEFLNKSQDGLKLKYDMLMAEKDGLNAKVQALTAELCSQENNIRQLEGHLHKLQSQNGELIAASETALKFRDELGLKVENLEKEVARQAAMISDRAEEKREAIRQLCFSLEHYRSGYRELRQAYVGQRRHAVIASLSR</sequence>
<dbReference type="GeneID" id="113730229"/>
<gene>
    <name evidence="7 8" type="primary">LOC113730229</name>
</gene>
<evidence type="ECO:0000313" key="6">
    <source>
        <dbReference type="Proteomes" id="UP001652660"/>
    </source>
</evidence>
<dbReference type="PANTHER" id="PTHR32258">
    <property type="entry name" value="PROTEIN NETWORKED 4A"/>
    <property type="match status" value="1"/>
</dbReference>